<dbReference type="Gene3D" id="2.30.30.140">
    <property type="match status" value="4"/>
</dbReference>
<feature type="domain" description="Tudor" evidence="1">
    <location>
        <begin position="593"/>
        <end position="651"/>
    </location>
</feature>
<dbReference type="STRING" id="400727.A0A2T7PC91"/>
<dbReference type="FunFam" id="2.30.30.140:FF:000018">
    <property type="entry name" value="Serine/threonine-protein kinase 31"/>
    <property type="match status" value="1"/>
</dbReference>
<reference evidence="2 3" key="1">
    <citation type="submission" date="2018-04" db="EMBL/GenBank/DDBJ databases">
        <title>The genome of golden apple snail Pomacea canaliculata provides insight into stress tolerance and invasive adaptation.</title>
        <authorList>
            <person name="Liu C."/>
            <person name="Liu B."/>
            <person name="Ren Y."/>
            <person name="Zhang Y."/>
            <person name="Wang H."/>
            <person name="Li S."/>
            <person name="Jiang F."/>
            <person name="Yin L."/>
            <person name="Zhang G."/>
            <person name="Qian W."/>
            <person name="Fan W."/>
        </authorList>
    </citation>
    <scope>NUCLEOTIDE SEQUENCE [LARGE SCALE GENOMIC DNA]</scope>
    <source>
        <strain evidence="2">SZHN2017</strain>
        <tissue evidence="2">Muscle</tissue>
    </source>
</reference>
<dbReference type="SMART" id="SM00333">
    <property type="entry name" value="TUDOR"/>
    <property type="match status" value="2"/>
</dbReference>
<sequence length="755" mass="83619">MLRQKTYTDRTLGPGSIEDVYVTFVKDPHNFFVQLESSADTLEKVSNQLQEYYKSKDGGVLTSWDLQAPCVALYSNTSWYGCQITDPGEWYEYCLIKKREMSLIYCFTVPYCHPVENVLEVQFVDFGNTDFVSVENVRCLPPNLLSEPKLSFHCELQGMAPLQNFWSPEHIAQFEDLVLDKSVTTVLKSYNASTNTYMVQLMGENDENLNHQFCLLAELEMSCSETGGGNKLGSSRSVQASGDKDLQVTIRAGSFPKPTCGIAKSLGVEADGHVATSPRPLQHVRLNVGEKASKFSQQNARMSKELNSEYSTLGMRDLAIRVLQQGYVCAALSSADETWYRAIIEKTMVTEIVSVANVKELKETFRGLPAQAVKCSLHRIVPTSGSLVAAKFSEDGAWYRGSILYLGQDATVEFVDFRNSEKVSLADLRQLDSQFSHILAQAICCCLDGVHPLQGQAWNVDAKDFLERLTENGATCKILGCKKAKYLVKLEAHSRDIGRYAMFAQFAENNQSVTDELKATLGKITDKPLMSREGTGYACMNIAAGQTIQAYVSFVESISRFWVQFVGTDKQLDSMKETLGQNYGFGSKPALAALSPGQPCCTLYDKDGLWYRAVVVSVHGTKVNVHFVDYGNSELVKRENVKPISADLITQPTFALECCLEGFEPSSSDAAPIATFENMVTEKELTLAFTGGKNVKVRIGNVDVGESLYKQRVFKEASVMQVLKEPSPPTGSSDAFITHIEEETSTSNFLVHLLS</sequence>
<dbReference type="Pfam" id="PF00567">
    <property type="entry name" value="TUDOR"/>
    <property type="match status" value="5"/>
</dbReference>
<dbReference type="Proteomes" id="UP000245119">
    <property type="component" value="Linkage Group LG5"/>
</dbReference>
<protein>
    <recommendedName>
        <fullName evidence="1">Tudor domain-containing protein</fullName>
    </recommendedName>
</protein>
<feature type="domain" description="Tudor" evidence="1">
    <location>
        <begin position="381"/>
        <end position="438"/>
    </location>
</feature>
<accession>A0A2T7PC91</accession>
<organism evidence="2 3">
    <name type="scientific">Pomacea canaliculata</name>
    <name type="common">Golden apple snail</name>
    <dbReference type="NCBI Taxonomy" id="400727"/>
    <lineage>
        <taxon>Eukaryota</taxon>
        <taxon>Metazoa</taxon>
        <taxon>Spiralia</taxon>
        <taxon>Lophotrochozoa</taxon>
        <taxon>Mollusca</taxon>
        <taxon>Gastropoda</taxon>
        <taxon>Caenogastropoda</taxon>
        <taxon>Architaenioglossa</taxon>
        <taxon>Ampullarioidea</taxon>
        <taxon>Ampullariidae</taxon>
        <taxon>Pomacea</taxon>
    </lineage>
</organism>
<name>A0A2T7PC91_POMCA</name>
<dbReference type="SUPFAM" id="SSF63748">
    <property type="entry name" value="Tudor/PWWP/MBT"/>
    <property type="match status" value="4"/>
</dbReference>
<dbReference type="InterPro" id="IPR002999">
    <property type="entry name" value="Tudor"/>
</dbReference>
<proteinExistence type="predicted"/>
<dbReference type="PROSITE" id="PS50304">
    <property type="entry name" value="TUDOR"/>
    <property type="match status" value="3"/>
</dbReference>
<dbReference type="InterPro" id="IPR050621">
    <property type="entry name" value="Tudor_domain_containing"/>
</dbReference>
<keyword evidence="3" id="KW-1185">Reference proteome</keyword>
<dbReference type="PANTHER" id="PTHR22948">
    <property type="entry name" value="TUDOR DOMAIN CONTAINING PROTEIN"/>
    <property type="match status" value="1"/>
</dbReference>
<dbReference type="OrthoDB" id="341421at2759"/>
<dbReference type="AlphaFoldDB" id="A0A2T7PC91"/>
<gene>
    <name evidence="2" type="ORF">C0Q70_10307</name>
</gene>
<evidence type="ECO:0000313" key="2">
    <source>
        <dbReference type="EMBL" id="PVD31030.1"/>
    </source>
</evidence>
<dbReference type="PANTHER" id="PTHR22948:SF72">
    <property type="entry name" value="TUDOR DOMAIN-CONTAINING PROTEIN"/>
    <property type="match status" value="1"/>
</dbReference>
<dbReference type="EMBL" id="PZQS01000005">
    <property type="protein sequence ID" value="PVD31030.1"/>
    <property type="molecule type" value="Genomic_DNA"/>
</dbReference>
<evidence type="ECO:0000313" key="3">
    <source>
        <dbReference type="Proteomes" id="UP000245119"/>
    </source>
</evidence>
<dbReference type="Gene3D" id="2.40.50.90">
    <property type="match status" value="3"/>
</dbReference>
<feature type="domain" description="Tudor" evidence="1">
    <location>
        <begin position="63"/>
        <end position="147"/>
    </location>
</feature>
<dbReference type="InterPro" id="IPR035437">
    <property type="entry name" value="SNase_OB-fold_sf"/>
</dbReference>
<comment type="caution">
    <text evidence="2">The sequence shown here is derived from an EMBL/GenBank/DDBJ whole genome shotgun (WGS) entry which is preliminary data.</text>
</comment>
<evidence type="ECO:0000259" key="1">
    <source>
        <dbReference type="PROSITE" id="PS50304"/>
    </source>
</evidence>